<accession>A0A6M1L866</accession>
<comment type="caution">
    <text evidence="1">The sequence shown here is derived from an EMBL/GenBank/DDBJ whole genome shotgun (WGS) entry which is preliminary data.</text>
</comment>
<sequence>MQVDTGRGPLRYWVDRSGTLRRLELSTRSGAWAQLDLTPGRVPRLTPPRKR</sequence>
<dbReference type="EMBL" id="SAIY01000005">
    <property type="protein sequence ID" value="NGM14455.1"/>
    <property type="molecule type" value="Genomic_DNA"/>
</dbReference>
<dbReference type="RefSeq" id="WP_164448314.1">
    <property type="nucleotide sequence ID" value="NZ_SAIY01000005.1"/>
</dbReference>
<gene>
    <name evidence="1" type="ORF">ENC19_18200</name>
</gene>
<reference evidence="1 2" key="1">
    <citation type="submission" date="2020-02" db="EMBL/GenBank/DDBJ databases">
        <title>Draft Genome Sequence of Verrucosispora sp. Strain CWR15, Isolated from Gulf of Mexico Sponge.</title>
        <authorList>
            <person name="Kennedy S.J."/>
            <person name="Cella E."/>
            <person name="Azarian T."/>
            <person name="Baker B.J."/>
            <person name="Shaw L.N."/>
        </authorList>
    </citation>
    <scope>NUCLEOTIDE SEQUENCE [LARGE SCALE GENOMIC DNA]</scope>
    <source>
        <strain evidence="1 2">CWR15</strain>
    </source>
</reference>
<evidence type="ECO:0000313" key="1">
    <source>
        <dbReference type="EMBL" id="NGM14455.1"/>
    </source>
</evidence>
<keyword evidence="2" id="KW-1185">Reference proteome</keyword>
<dbReference type="AlphaFoldDB" id="A0A6M1L866"/>
<proteinExistence type="predicted"/>
<organism evidence="1 2">
    <name type="scientific">Verrucosispora sioxanthis</name>
    <dbReference type="NCBI Taxonomy" id="2499994"/>
    <lineage>
        <taxon>Bacteria</taxon>
        <taxon>Bacillati</taxon>
        <taxon>Actinomycetota</taxon>
        <taxon>Actinomycetes</taxon>
        <taxon>Micromonosporales</taxon>
        <taxon>Micromonosporaceae</taxon>
        <taxon>Micromonospora</taxon>
    </lineage>
</organism>
<dbReference type="Proteomes" id="UP000478148">
    <property type="component" value="Unassembled WGS sequence"/>
</dbReference>
<protein>
    <submittedName>
        <fullName evidence="1">Uncharacterized protein</fullName>
    </submittedName>
</protein>
<evidence type="ECO:0000313" key="2">
    <source>
        <dbReference type="Proteomes" id="UP000478148"/>
    </source>
</evidence>
<name>A0A6M1L866_9ACTN</name>